<reference evidence="10 11" key="1">
    <citation type="journal article" date="2010" name="Science">
        <title>Pathogenicity determinants in smut fungi revealed by genome comparison.</title>
        <authorList>
            <person name="Schirawski J."/>
            <person name="Mannhaupt G."/>
            <person name="Muench K."/>
            <person name="Brefort T."/>
            <person name="Schipper K."/>
            <person name="Doehlemann G."/>
            <person name="Di Stasio M."/>
            <person name="Roessel N."/>
            <person name="Mendoza-Mendoza A."/>
            <person name="Pester D."/>
            <person name="Mueller O."/>
            <person name="Winterberg B."/>
            <person name="Meyer E."/>
            <person name="Ghareeb H."/>
            <person name="Wollenberg T."/>
            <person name="Muensterkoetter M."/>
            <person name="Wong P."/>
            <person name="Walter M."/>
            <person name="Stukenbrock E."/>
            <person name="Gueldener U."/>
            <person name="Kahmann R."/>
        </authorList>
    </citation>
    <scope>NUCLEOTIDE SEQUENCE [LARGE SCALE GENOMIC DNA]</scope>
    <source>
        <strain evidence="11">SRZ2</strain>
    </source>
</reference>
<dbReference type="PANTHER" id="PTHR43731:SF14">
    <property type="entry name" value="PRESENILIN-ASSOCIATED RHOMBOID-LIKE PROTEIN, MITOCHONDRIAL"/>
    <property type="match status" value="1"/>
</dbReference>
<proteinExistence type="inferred from homology"/>
<dbReference type="Gene3D" id="1.20.1540.10">
    <property type="entry name" value="Rhomboid-like"/>
    <property type="match status" value="1"/>
</dbReference>
<evidence type="ECO:0000256" key="8">
    <source>
        <dbReference type="SAM" id="Phobius"/>
    </source>
</evidence>
<evidence type="ECO:0000313" key="11">
    <source>
        <dbReference type="Proteomes" id="UP000008867"/>
    </source>
</evidence>
<feature type="region of interest" description="Disordered" evidence="7">
    <location>
        <begin position="97"/>
        <end position="152"/>
    </location>
</feature>
<protein>
    <recommendedName>
        <fullName evidence="9">Peptidase S54 rhomboid domain-containing protein</fullName>
    </recommendedName>
</protein>
<feature type="compositionally biased region" description="Pro residues" evidence="7">
    <location>
        <begin position="134"/>
        <end position="146"/>
    </location>
</feature>
<dbReference type="AlphaFoldDB" id="E6ZZJ4"/>
<evidence type="ECO:0000256" key="7">
    <source>
        <dbReference type="SAM" id="MobiDB-lite"/>
    </source>
</evidence>
<evidence type="ECO:0000256" key="4">
    <source>
        <dbReference type="ARBA" id="ARBA00022801"/>
    </source>
</evidence>
<dbReference type="VEuPathDB" id="FungiDB:sr13353"/>
<keyword evidence="5 8" id="KW-1133">Transmembrane helix</keyword>
<feature type="compositionally biased region" description="Basic and acidic residues" evidence="7">
    <location>
        <begin position="97"/>
        <end position="106"/>
    </location>
</feature>
<dbReference type="InterPro" id="IPR022764">
    <property type="entry name" value="Peptidase_S54_rhomboid_dom"/>
</dbReference>
<evidence type="ECO:0000313" key="10">
    <source>
        <dbReference type="EMBL" id="CBQ72674.1"/>
    </source>
</evidence>
<evidence type="ECO:0000256" key="6">
    <source>
        <dbReference type="ARBA" id="ARBA00023136"/>
    </source>
</evidence>
<evidence type="ECO:0000259" key="9">
    <source>
        <dbReference type="Pfam" id="PF01694"/>
    </source>
</evidence>
<keyword evidence="4" id="KW-0378">Hydrolase</keyword>
<feature type="compositionally biased region" description="Low complexity" evidence="7">
    <location>
        <begin position="118"/>
        <end position="133"/>
    </location>
</feature>
<evidence type="ECO:0000256" key="1">
    <source>
        <dbReference type="ARBA" id="ARBA00004141"/>
    </source>
</evidence>
<dbReference type="SUPFAM" id="SSF144091">
    <property type="entry name" value="Rhomboid-like"/>
    <property type="match status" value="1"/>
</dbReference>
<comment type="similarity">
    <text evidence="2">Belongs to the peptidase S54 family.</text>
</comment>
<evidence type="ECO:0000256" key="3">
    <source>
        <dbReference type="ARBA" id="ARBA00022692"/>
    </source>
</evidence>
<dbReference type="OrthoDB" id="418595at2759"/>
<dbReference type="PANTHER" id="PTHR43731">
    <property type="entry name" value="RHOMBOID PROTEASE"/>
    <property type="match status" value="1"/>
</dbReference>
<dbReference type="Pfam" id="PF01694">
    <property type="entry name" value="Rhomboid"/>
    <property type="match status" value="1"/>
</dbReference>
<feature type="transmembrane region" description="Helical" evidence="8">
    <location>
        <begin position="321"/>
        <end position="343"/>
    </location>
</feature>
<feature type="transmembrane region" description="Helical" evidence="8">
    <location>
        <begin position="173"/>
        <end position="192"/>
    </location>
</feature>
<accession>E6ZZJ4</accession>
<keyword evidence="3 8" id="KW-0812">Transmembrane</keyword>
<dbReference type="InterPro" id="IPR035952">
    <property type="entry name" value="Rhomboid-like_sf"/>
</dbReference>
<keyword evidence="6 8" id="KW-0472">Membrane</keyword>
<dbReference type="HOGENOM" id="CLU_055068_7_0_1"/>
<dbReference type="GO" id="GO:0016020">
    <property type="term" value="C:membrane"/>
    <property type="evidence" value="ECO:0007669"/>
    <property type="project" value="UniProtKB-SubCell"/>
</dbReference>
<gene>
    <name evidence="10" type="ORF">sr13353</name>
</gene>
<organism evidence="10 11">
    <name type="scientific">Sporisorium reilianum (strain SRZ2)</name>
    <name type="common">Maize head smut fungus</name>
    <dbReference type="NCBI Taxonomy" id="999809"/>
    <lineage>
        <taxon>Eukaryota</taxon>
        <taxon>Fungi</taxon>
        <taxon>Dikarya</taxon>
        <taxon>Basidiomycota</taxon>
        <taxon>Ustilaginomycotina</taxon>
        <taxon>Ustilaginomycetes</taxon>
        <taxon>Ustilaginales</taxon>
        <taxon>Ustilaginaceae</taxon>
        <taxon>Sporisorium</taxon>
    </lineage>
</organism>
<feature type="transmembrane region" description="Helical" evidence="8">
    <location>
        <begin position="355"/>
        <end position="373"/>
    </location>
</feature>
<evidence type="ECO:0000256" key="2">
    <source>
        <dbReference type="ARBA" id="ARBA00009045"/>
    </source>
</evidence>
<dbReference type="GO" id="GO:0006465">
    <property type="term" value="P:signal peptide processing"/>
    <property type="evidence" value="ECO:0007669"/>
    <property type="project" value="TreeGrafter"/>
</dbReference>
<sequence length="378" mass="40812">MSAIPMASSRERSTATTGIPPRSMANSSIGLARTGSLLGTRHMATRSGSVARGASTITEPTATRPLWFKPLTASSFLRSFSSTCLHAPSLLLAAKPKHDLPTRDTPGRITARSRQRASPLSDRSSRLSPNARSSPPPPPPPPPPRRPSSSTSSFAALAHRLDTRLFSRLPANFVLYTIIALNVLVFGSWLYAAESMRKFSDPRMYLFMSKNFLSGYLNVQQGRWWTMLTSCVSHETLDHFLLNMVSLAFMAPPVLALTGPTTFVLLYFGAGVVSSVVSMVGKALVPPDKESRFSAFSHGASGSVYAIMSAFACVHPRATFLVFFAVPAPAWLCVSGIFAWDLWHAAGTPKGRTDSASHVGGILAGIAFWRFGLRGVRL</sequence>
<keyword evidence="11" id="KW-1185">Reference proteome</keyword>
<dbReference type="EMBL" id="FQ311470">
    <property type="protein sequence ID" value="CBQ72674.1"/>
    <property type="molecule type" value="Genomic_DNA"/>
</dbReference>
<comment type="subcellular location">
    <subcellularLocation>
        <location evidence="1">Membrane</location>
        <topology evidence="1">Multi-pass membrane protein</topology>
    </subcellularLocation>
</comment>
<dbReference type="GO" id="GO:0004252">
    <property type="term" value="F:serine-type endopeptidase activity"/>
    <property type="evidence" value="ECO:0007669"/>
    <property type="project" value="InterPro"/>
</dbReference>
<evidence type="ECO:0000256" key="5">
    <source>
        <dbReference type="ARBA" id="ARBA00022989"/>
    </source>
</evidence>
<dbReference type="InterPro" id="IPR050925">
    <property type="entry name" value="Rhomboid_protease_S54"/>
</dbReference>
<feature type="domain" description="Peptidase S54 rhomboid" evidence="9">
    <location>
        <begin position="222"/>
        <end position="368"/>
    </location>
</feature>
<name>E6ZZJ4_SPORE</name>
<dbReference type="eggNOG" id="KOG2980">
    <property type="taxonomic scope" value="Eukaryota"/>
</dbReference>
<dbReference type="Proteomes" id="UP000008867">
    <property type="component" value="Chromosome 5"/>
</dbReference>
<feature type="region of interest" description="Disordered" evidence="7">
    <location>
        <begin position="1"/>
        <end position="31"/>
    </location>
</feature>